<comment type="caution">
    <text evidence="3">The sequence shown here is derived from an EMBL/GenBank/DDBJ whole genome shotgun (WGS) entry which is preliminary data.</text>
</comment>
<accession>A0AAV7F9U4</accession>
<feature type="chain" id="PRO_5043910948" evidence="2">
    <location>
        <begin position="27"/>
        <end position="125"/>
    </location>
</feature>
<dbReference type="GO" id="GO:0001709">
    <property type="term" value="P:cell fate determination"/>
    <property type="evidence" value="ECO:0007669"/>
    <property type="project" value="TreeGrafter"/>
</dbReference>
<dbReference type="Proteomes" id="UP000825729">
    <property type="component" value="Unassembled WGS sequence"/>
</dbReference>
<feature type="signal peptide" evidence="2">
    <location>
        <begin position="1"/>
        <end position="26"/>
    </location>
</feature>
<evidence type="ECO:0000313" key="4">
    <source>
        <dbReference type="Proteomes" id="UP000825729"/>
    </source>
</evidence>
<evidence type="ECO:0000313" key="3">
    <source>
        <dbReference type="EMBL" id="KAG9456601.1"/>
    </source>
</evidence>
<keyword evidence="1 2" id="KW-0732">Signal</keyword>
<dbReference type="PANTHER" id="PTHR33184">
    <property type="entry name" value="PROTEIN TAPETUM DETERMINANT 1-LIKE-RELATED"/>
    <property type="match status" value="1"/>
</dbReference>
<dbReference type="AlphaFoldDB" id="A0AAV7F9U4"/>
<dbReference type="InterPro" id="IPR040361">
    <property type="entry name" value="TPD1"/>
</dbReference>
<gene>
    <name evidence="3" type="ORF">H6P81_001109</name>
</gene>
<evidence type="ECO:0000256" key="2">
    <source>
        <dbReference type="SAM" id="SignalP"/>
    </source>
</evidence>
<dbReference type="EMBL" id="JAINDJ010000002">
    <property type="protein sequence ID" value="KAG9456601.1"/>
    <property type="molecule type" value="Genomic_DNA"/>
</dbReference>
<sequence>MAPSALLPLLVSLLLSVALLTARVEGKPCGMGNVQIYQVPNGFGQGHIPEYVVQIVNAYDSPVHNVHVACGEFASARLVNPRVFKRLQPNDCLVNEGKPLEANTLLAFFYTNSRPYDLAVSSVEC</sequence>
<keyword evidence="4" id="KW-1185">Reference proteome</keyword>
<protein>
    <submittedName>
        <fullName evidence="3">Uncharacterized protein</fullName>
    </submittedName>
</protein>
<dbReference type="PANTHER" id="PTHR33184:SF73">
    <property type="match status" value="1"/>
</dbReference>
<reference evidence="3 4" key="1">
    <citation type="submission" date="2021-07" db="EMBL/GenBank/DDBJ databases">
        <title>The Aristolochia fimbriata genome: insights into angiosperm evolution, floral development and chemical biosynthesis.</title>
        <authorList>
            <person name="Jiao Y."/>
        </authorList>
    </citation>
    <scope>NUCLEOTIDE SEQUENCE [LARGE SCALE GENOMIC DNA]</scope>
    <source>
        <strain evidence="3">IBCAS-2021</strain>
        <tissue evidence="3">Leaf</tissue>
    </source>
</reference>
<organism evidence="3 4">
    <name type="scientific">Aristolochia fimbriata</name>
    <name type="common">White veined hardy Dutchman's pipe vine</name>
    <dbReference type="NCBI Taxonomy" id="158543"/>
    <lineage>
        <taxon>Eukaryota</taxon>
        <taxon>Viridiplantae</taxon>
        <taxon>Streptophyta</taxon>
        <taxon>Embryophyta</taxon>
        <taxon>Tracheophyta</taxon>
        <taxon>Spermatophyta</taxon>
        <taxon>Magnoliopsida</taxon>
        <taxon>Magnoliidae</taxon>
        <taxon>Piperales</taxon>
        <taxon>Aristolochiaceae</taxon>
        <taxon>Aristolochia</taxon>
    </lineage>
</organism>
<name>A0AAV7F9U4_ARIFI</name>
<dbReference type="Pfam" id="PF24068">
    <property type="entry name" value="TPD1_C"/>
    <property type="match status" value="1"/>
</dbReference>
<evidence type="ECO:0000256" key="1">
    <source>
        <dbReference type="ARBA" id="ARBA00022729"/>
    </source>
</evidence>
<proteinExistence type="predicted"/>